<protein>
    <submittedName>
        <fullName evidence="2">Uncharacterized protein</fullName>
    </submittedName>
</protein>
<reference evidence="2" key="1">
    <citation type="journal article" date="2014" name="Front. Microbiol.">
        <title>High frequency of phylogenetically diverse reductive dehalogenase-homologous genes in deep subseafloor sedimentary metagenomes.</title>
        <authorList>
            <person name="Kawai M."/>
            <person name="Futagami T."/>
            <person name="Toyoda A."/>
            <person name="Takaki Y."/>
            <person name="Nishi S."/>
            <person name="Hori S."/>
            <person name="Arai W."/>
            <person name="Tsubouchi T."/>
            <person name="Morono Y."/>
            <person name="Uchiyama I."/>
            <person name="Ito T."/>
            <person name="Fujiyama A."/>
            <person name="Inagaki F."/>
            <person name="Takami H."/>
        </authorList>
    </citation>
    <scope>NUCLEOTIDE SEQUENCE</scope>
    <source>
        <strain evidence="2">Expedition CK06-06</strain>
    </source>
</reference>
<sequence length="54" mass="5711">MSSQTQPSKPGEDPTPDITKPKLTLKGLAEMVASSDSLSELNVKLRKAALAEAE</sequence>
<comment type="caution">
    <text evidence="2">The sequence shown here is derived from an EMBL/GenBank/DDBJ whole genome shotgun (WGS) entry which is preliminary data.</text>
</comment>
<name>X1CSF2_9ZZZZ</name>
<gene>
    <name evidence="2" type="ORF">S01H4_59724</name>
</gene>
<feature type="region of interest" description="Disordered" evidence="1">
    <location>
        <begin position="1"/>
        <end position="21"/>
    </location>
</feature>
<evidence type="ECO:0000256" key="1">
    <source>
        <dbReference type="SAM" id="MobiDB-lite"/>
    </source>
</evidence>
<organism evidence="2">
    <name type="scientific">marine sediment metagenome</name>
    <dbReference type="NCBI Taxonomy" id="412755"/>
    <lineage>
        <taxon>unclassified sequences</taxon>
        <taxon>metagenomes</taxon>
        <taxon>ecological metagenomes</taxon>
    </lineage>
</organism>
<dbReference type="EMBL" id="BART01035075">
    <property type="protein sequence ID" value="GAH10717.1"/>
    <property type="molecule type" value="Genomic_DNA"/>
</dbReference>
<dbReference type="AlphaFoldDB" id="X1CSF2"/>
<evidence type="ECO:0000313" key="2">
    <source>
        <dbReference type="EMBL" id="GAH10717.1"/>
    </source>
</evidence>
<accession>X1CSF2</accession>
<proteinExistence type="predicted"/>